<organism evidence="1 2">
    <name type="scientific">Avena sativa</name>
    <name type="common">Oat</name>
    <dbReference type="NCBI Taxonomy" id="4498"/>
    <lineage>
        <taxon>Eukaryota</taxon>
        <taxon>Viridiplantae</taxon>
        <taxon>Streptophyta</taxon>
        <taxon>Embryophyta</taxon>
        <taxon>Tracheophyta</taxon>
        <taxon>Spermatophyta</taxon>
        <taxon>Magnoliopsida</taxon>
        <taxon>Liliopsida</taxon>
        <taxon>Poales</taxon>
        <taxon>Poaceae</taxon>
        <taxon>BOP clade</taxon>
        <taxon>Pooideae</taxon>
        <taxon>Poodae</taxon>
        <taxon>Poeae</taxon>
        <taxon>Poeae Chloroplast Group 1 (Aveneae type)</taxon>
        <taxon>Aveninae</taxon>
        <taxon>Avena</taxon>
    </lineage>
</organism>
<reference evidence="1" key="2">
    <citation type="submission" date="2025-09" db="UniProtKB">
        <authorList>
            <consortium name="EnsemblPlants"/>
        </authorList>
    </citation>
    <scope>IDENTIFICATION</scope>
</reference>
<reference evidence="1" key="1">
    <citation type="submission" date="2021-05" db="EMBL/GenBank/DDBJ databases">
        <authorList>
            <person name="Scholz U."/>
            <person name="Mascher M."/>
            <person name="Fiebig A."/>
        </authorList>
    </citation>
    <scope>NUCLEOTIDE SEQUENCE [LARGE SCALE GENOMIC DNA]</scope>
</reference>
<sequence>MYAVISYGVLSSSAIMATPPPLHRLVLSFGLLLLLISWQAEGRGTSLQAQAATLLRWRSSVRYSSKHQLGTWRDDSMHPCNWTGITCGDTRSRGGTTTKVIRGISLGGAGIVGRLDNLRFQSLPYLVDLDLSDNYGLSGHIPLSIGSLSMLSTLNFSGDQLSGQIPVSASNLGRLTLMDLSSNVLTGEIPLALGNLSRLSFLYLPGNRLSGNIPWHLGQLQTMREMDLSFNILSGQIPPALANLTNLNYLDLSGNRLSGPLPEELGQVQTLQELYLPENNFNGTIPPTFGNLTMLRYLTMYKNQLTGPIPIELGMLSSLIGLDLSENRLTGKVPSTVAGNLTWMNYFSLWSNLLTGSIPHEIRNLVNLEVLALSSNFMDGLVPPIIGNMSSLTQVVIHANNLSGELPAEFGNLKKLEILSAYQNQLSGLIPQSLGKLVRLKEMRLFTNQLFGNLPSALSNLTNLVIVELDDNHLTGHLLDFCKGKKLEVLLIHTNNLDGPVPKGLRDCSSLRSLGISGNKIEGDMTEAFGVYPHLNDISLFSNKFSGRLSSNWGSCQNLTKINFADNLIEGSIPSQLGKLKNLKRLIVSNNRLTGEIPQEIGWLSNINWIVLRNNQLSGQIPKQIGQLGNLEILDFSSNRLSGKIPEEIGSCSKLLSLEMNNNNLSGDLPISLGQLASMQIILDLSMNSLSGPIPSELSKLEMLIFMNISHNQFSGVIPISIASMQSLSTFDVSYNFLEGSVPKGIYNASAEWFLHNKGLCGDLVGLSPCSFPPTDHRRSHRKFILAVGLPMFVSIILIAGGVIAFVIFRKKAPQKTDGVSKRDVFSIWSFDGRIAFEDIINATDNFDGKHCIGEGSYGSVYKAELQDQQVVAVKKLHAGNEEAHDEERFQHEIEMLTKVRQRSIVKLYGYCSHPRYRFLVCQLIERGNLASILCNEELSIHFHWKRRTTLIRDVAQAITYLHHDVQPPIIHRDITSRNILLDFDFKAFVSDFGIARMLKPDSSNWSALAGTYGYIAPEFSYTSVVTEKCDVYSFGVVVLEVLMGKHPGDVQIFLSSINDHFLLEDILDTRLPQPKTDEAKDVKQCISVAFECLLPAPKERPTMLKVCRDLII</sequence>
<evidence type="ECO:0000313" key="1">
    <source>
        <dbReference type="EnsemblPlants" id="AVESA.00010b.r2.5AG0857340.1.CDS"/>
    </source>
</evidence>
<accession>A0ACD5XP32</accession>
<dbReference type="Proteomes" id="UP001732700">
    <property type="component" value="Chromosome 5A"/>
</dbReference>
<evidence type="ECO:0000313" key="2">
    <source>
        <dbReference type="Proteomes" id="UP001732700"/>
    </source>
</evidence>
<proteinExistence type="predicted"/>
<name>A0ACD5XP32_AVESA</name>
<dbReference type="EnsemblPlants" id="AVESA.00010b.r2.5AG0857340.1">
    <property type="protein sequence ID" value="AVESA.00010b.r2.5AG0857340.1.CDS"/>
    <property type="gene ID" value="AVESA.00010b.r2.5AG0857340"/>
</dbReference>
<keyword evidence="2" id="KW-1185">Reference proteome</keyword>
<protein>
    <submittedName>
        <fullName evidence="1">Uncharacterized protein</fullName>
    </submittedName>
</protein>